<proteinExistence type="predicted"/>
<name>V2PZ02_9BACT</name>
<organism evidence="2 3">
    <name type="scientific">Mucispirillum schaedleri ASF457</name>
    <dbReference type="NCBI Taxonomy" id="1379858"/>
    <lineage>
        <taxon>Bacteria</taxon>
        <taxon>Pseudomonadati</taxon>
        <taxon>Deferribacterota</taxon>
        <taxon>Deferribacteres</taxon>
        <taxon>Deferribacterales</taxon>
        <taxon>Mucispirillaceae</taxon>
        <taxon>Mucispirillum</taxon>
    </lineage>
</organism>
<dbReference type="SUPFAM" id="SSF144020">
    <property type="entry name" value="FdhE-like"/>
    <property type="match status" value="1"/>
</dbReference>
<dbReference type="InterPro" id="IPR006452">
    <property type="entry name" value="Formate_DH_accessory"/>
</dbReference>
<dbReference type="InterPro" id="IPR056797">
    <property type="entry name" value="FdhE_central"/>
</dbReference>
<dbReference type="CDD" id="cd16341">
    <property type="entry name" value="FdhE"/>
    <property type="match status" value="1"/>
</dbReference>
<dbReference type="PANTHER" id="PTHR37689">
    <property type="entry name" value="PROTEIN FDHE"/>
    <property type="match status" value="1"/>
</dbReference>
<dbReference type="KEGG" id="msch:N508_001731"/>
<feature type="domain" description="FdhE central" evidence="1">
    <location>
        <begin position="169"/>
        <end position="206"/>
    </location>
</feature>
<evidence type="ECO:0000313" key="3">
    <source>
        <dbReference type="Proteomes" id="UP000017429"/>
    </source>
</evidence>
<accession>V2PZ02</accession>
<evidence type="ECO:0000313" key="2">
    <source>
        <dbReference type="EMBL" id="USF24642.1"/>
    </source>
</evidence>
<protein>
    <submittedName>
        <fullName evidence="2">Protein FdhE</fullName>
    </submittedName>
</protein>
<reference evidence="2" key="1">
    <citation type="journal article" date="2014" name="Genome Announc.">
        <title>Draft genome sequences of the altered schaedler flora, a defined bacterial community from gnotobiotic mice.</title>
        <authorList>
            <person name="Wannemuehler M.J."/>
            <person name="Overstreet A.M."/>
            <person name="Ward D.V."/>
            <person name="Phillips G.J."/>
        </authorList>
    </citation>
    <scope>NUCLEOTIDE SEQUENCE</scope>
    <source>
        <strain evidence="2">ASF457</strain>
    </source>
</reference>
<dbReference type="RefSeq" id="WP_023276014.1">
    <property type="nucleotide sequence ID" value="NZ_CP097562.1"/>
</dbReference>
<dbReference type="AlphaFoldDB" id="V2PZ02"/>
<reference evidence="2" key="3">
    <citation type="submission" date="2022-06" db="EMBL/GenBank/DDBJ databases">
        <title>Resources to Facilitate Use of the Altered Schaedler Flora (ASF) Mouse Model to Study Microbiome Function.</title>
        <authorList>
            <person name="Proctor A."/>
            <person name="Parvinroo S."/>
            <person name="Richie T."/>
            <person name="Jia X."/>
            <person name="Lee S.T.M."/>
            <person name="Karp P.D."/>
            <person name="Paley S."/>
            <person name="Kostic A.D."/>
            <person name="Pierre J.F."/>
            <person name="Wannemuehler M.J."/>
            <person name="Phillips G.J."/>
        </authorList>
    </citation>
    <scope>NUCLEOTIDE SEQUENCE</scope>
    <source>
        <strain evidence="2">ASF457</strain>
    </source>
</reference>
<dbReference type="OrthoDB" id="9811074at2"/>
<dbReference type="EMBL" id="CP097562">
    <property type="protein sequence ID" value="USF24642.1"/>
    <property type="molecule type" value="Genomic_DNA"/>
</dbReference>
<dbReference type="GO" id="GO:0008199">
    <property type="term" value="F:ferric iron binding"/>
    <property type="evidence" value="ECO:0007669"/>
    <property type="project" value="TreeGrafter"/>
</dbReference>
<dbReference type="GO" id="GO:0005829">
    <property type="term" value="C:cytosol"/>
    <property type="evidence" value="ECO:0007669"/>
    <property type="project" value="TreeGrafter"/>
</dbReference>
<dbReference type="GO" id="GO:0051604">
    <property type="term" value="P:protein maturation"/>
    <property type="evidence" value="ECO:0007669"/>
    <property type="project" value="TreeGrafter"/>
</dbReference>
<reference evidence="2" key="2">
    <citation type="submission" date="2022-05" db="EMBL/GenBank/DDBJ databases">
        <authorList>
            <person name="Proctor A.L."/>
            <person name="Phillips G.J."/>
            <person name="Wannemuehler M.J."/>
        </authorList>
    </citation>
    <scope>NUCLEOTIDE SEQUENCE</scope>
    <source>
        <strain evidence="2">ASF457</strain>
    </source>
</reference>
<gene>
    <name evidence="2" type="primary">fdhE</name>
    <name evidence="2" type="ORF">N508_001731</name>
</gene>
<dbReference type="Gene3D" id="3.90.1670.10">
    <property type="entry name" value="FdhE-like domain"/>
    <property type="match status" value="1"/>
</dbReference>
<dbReference type="eggNOG" id="COG3058">
    <property type="taxonomic scope" value="Bacteria"/>
</dbReference>
<sequence length="282" mass="31928">MGNALEAVEKWVKSHPYLEDIAALNTVFEKMLENCDTLTEVHNMDSIKEQFMSGTPLFLTDIDFGIENKAGAVFYTICKNNDKSLTAELPEEVQNFFEAVKELSQDKCSSIIKAVLEDDDKFLNEMAENLGAAKEQLEYFAWVSIRKALSGIKADIEKFISDNLWQKGICPVCGKMASTAFFKHTKRGRQRFLHCDHCGTEWVYKRIGCPYCENIDQKKMSIKDSDDEPDMRIDLCHKCNSYLKTYIGEDNNSAGKEGWASIHLDILMKDTGFAAKGSLVKP</sequence>
<dbReference type="Pfam" id="PF24859">
    <property type="entry name" value="FdhE_central"/>
    <property type="match status" value="1"/>
</dbReference>
<dbReference type="InterPro" id="IPR024064">
    <property type="entry name" value="FdhE-like_sf"/>
</dbReference>
<evidence type="ECO:0000259" key="1">
    <source>
        <dbReference type="Pfam" id="PF24859"/>
    </source>
</evidence>
<keyword evidence="3" id="KW-1185">Reference proteome</keyword>
<dbReference type="Proteomes" id="UP000017429">
    <property type="component" value="Chromosome"/>
</dbReference>
<dbReference type="PANTHER" id="PTHR37689:SF1">
    <property type="entry name" value="PROTEIN FDHE"/>
    <property type="match status" value="1"/>
</dbReference>